<reference evidence="2 3" key="2">
    <citation type="submission" date="2018-11" db="EMBL/GenBank/DDBJ databases">
        <authorList>
            <consortium name="Pathogen Informatics"/>
        </authorList>
    </citation>
    <scope>NUCLEOTIDE SEQUENCE [LARGE SCALE GENOMIC DNA]</scope>
</reference>
<protein>
    <submittedName>
        <fullName evidence="2 4">Uncharacterized protein</fullName>
    </submittedName>
</protein>
<accession>A0A183U3M3</accession>
<reference evidence="4" key="1">
    <citation type="submission" date="2016-06" db="UniProtKB">
        <authorList>
            <consortium name="WormBaseParasite"/>
        </authorList>
    </citation>
    <scope>IDENTIFICATION</scope>
</reference>
<dbReference type="EMBL" id="UYWY01003663">
    <property type="protein sequence ID" value="VDM28810.1"/>
    <property type="molecule type" value="Genomic_DNA"/>
</dbReference>
<feature type="region of interest" description="Disordered" evidence="1">
    <location>
        <begin position="48"/>
        <end position="68"/>
    </location>
</feature>
<evidence type="ECO:0000256" key="1">
    <source>
        <dbReference type="SAM" id="MobiDB-lite"/>
    </source>
</evidence>
<dbReference type="WBParaSite" id="TCNE_0000309301-mRNA-1">
    <property type="protein sequence ID" value="TCNE_0000309301-mRNA-1"/>
    <property type="gene ID" value="TCNE_0000309301"/>
</dbReference>
<organism evidence="3 4">
    <name type="scientific">Toxocara canis</name>
    <name type="common">Canine roundworm</name>
    <dbReference type="NCBI Taxonomy" id="6265"/>
    <lineage>
        <taxon>Eukaryota</taxon>
        <taxon>Metazoa</taxon>
        <taxon>Ecdysozoa</taxon>
        <taxon>Nematoda</taxon>
        <taxon>Chromadorea</taxon>
        <taxon>Rhabditida</taxon>
        <taxon>Spirurina</taxon>
        <taxon>Ascaridomorpha</taxon>
        <taxon>Ascaridoidea</taxon>
        <taxon>Toxocaridae</taxon>
        <taxon>Toxocara</taxon>
    </lineage>
</organism>
<keyword evidence="3" id="KW-1185">Reference proteome</keyword>
<gene>
    <name evidence="2" type="ORF">TCNE_LOCUS3093</name>
</gene>
<evidence type="ECO:0000313" key="4">
    <source>
        <dbReference type="WBParaSite" id="TCNE_0000309301-mRNA-1"/>
    </source>
</evidence>
<dbReference type="Proteomes" id="UP000050794">
    <property type="component" value="Unassembled WGS sequence"/>
</dbReference>
<sequence length="88" mass="9817">MDGKRGELLVSTKVQLGDKCNQTAENADHDFWSLTMSTPHCLGARREWQKRSSKTQTKKPAQQTTNGAQKYKATLLAIVLEANDNTPK</sequence>
<evidence type="ECO:0000313" key="2">
    <source>
        <dbReference type="EMBL" id="VDM28810.1"/>
    </source>
</evidence>
<dbReference type="AlphaFoldDB" id="A0A183U3M3"/>
<evidence type="ECO:0000313" key="3">
    <source>
        <dbReference type="Proteomes" id="UP000050794"/>
    </source>
</evidence>
<proteinExistence type="predicted"/>
<name>A0A183U3M3_TOXCA</name>